<dbReference type="SUPFAM" id="SSF51735">
    <property type="entry name" value="NAD(P)-binding Rossmann-fold domains"/>
    <property type="match status" value="1"/>
</dbReference>
<evidence type="ECO:0000256" key="1">
    <source>
        <dbReference type="ARBA" id="ARBA00004173"/>
    </source>
</evidence>
<keyword evidence="5" id="KW-0496">Mitochondrion</keyword>
<keyword evidence="8" id="KW-1185">Reference proteome</keyword>
<dbReference type="SUPFAM" id="SSF50129">
    <property type="entry name" value="GroES-like"/>
    <property type="match status" value="1"/>
</dbReference>
<dbReference type="GO" id="GO:0016491">
    <property type="term" value="F:oxidoreductase activity"/>
    <property type="evidence" value="ECO:0007669"/>
    <property type="project" value="UniProtKB-KW"/>
</dbReference>
<dbReference type="Gene3D" id="3.40.50.720">
    <property type="entry name" value="NAD(P)-binding Rossmann-like Domain"/>
    <property type="match status" value="1"/>
</dbReference>
<evidence type="ECO:0000256" key="4">
    <source>
        <dbReference type="ARBA" id="ARBA00023002"/>
    </source>
</evidence>
<dbReference type="Pfam" id="PF13602">
    <property type="entry name" value="ADH_zinc_N_2"/>
    <property type="match status" value="1"/>
</dbReference>
<feature type="domain" description="Enoyl reductase (ER)" evidence="6">
    <location>
        <begin position="34"/>
        <end position="365"/>
    </location>
</feature>
<dbReference type="PANTHER" id="PTHR11695">
    <property type="entry name" value="ALCOHOL DEHYDROGENASE RELATED"/>
    <property type="match status" value="1"/>
</dbReference>
<comment type="caution">
    <text evidence="7">The sequence shown here is derived from an EMBL/GenBank/DDBJ whole genome shotgun (WGS) entry which is preliminary data.</text>
</comment>
<comment type="similarity">
    <text evidence="2">Belongs to the zinc-containing alcohol dehydrogenase family. Quinone oxidoreductase subfamily.</text>
</comment>
<protein>
    <recommendedName>
        <fullName evidence="6">Enoyl reductase (ER) domain-containing protein</fullName>
    </recommendedName>
</protein>
<accession>A0A834ILZ3</accession>
<evidence type="ECO:0000256" key="5">
    <source>
        <dbReference type="ARBA" id="ARBA00023128"/>
    </source>
</evidence>
<reference evidence="7" key="1">
    <citation type="submission" date="2020-08" db="EMBL/GenBank/DDBJ databases">
        <title>Genome sequencing and assembly of the red palm weevil Rhynchophorus ferrugineus.</title>
        <authorList>
            <person name="Dias G.B."/>
            <person name="Bergman C.M."/>
            <person name="Manee M."/>
        </authorList>
    </citation>
    <scope>NUCLEOTIDE SEQUENCE</scope>
    <source>
        <strain evidence="7">AA-2017</strain>
        <tissue evidence="7">Whole larva</tissue>
    </source>
</reference>
<dbReference type="OrthoDB" id="48317at2759"/>
<dbReference type="GO" id="GO:0005739">
    <property type="term" value="C:mitochondrion"/>
    <property type="evidence" value="ECO:0007669"/>
    <property type="project" value="UniProtKB-SubCell"/>
</dbReference>
<proteinExistence type="inferred from homology"/>
<dbReference type="CDD" id="cd08248">
    <property type="entry name" value="RTN4I1"/>
    <property type="match status" value="1"/>
</dbReference>
<name>A0A834ILZ3_RHYFE</name>
<dbReference type="InterPro" id="IPR037397">
    <property type="entry name" value="RTN4IP1"/>
</dbReference>
<dbReference type="Pfam" id="PF08240">
    <property type="entry name" value="ADH_N"/>
    <property type="match status" value="1"/>
</dbReference>
<comment type="subcellular location">
    <subcellularLocation>
        <location evidence="1">Mitochondrion</location>
    </subcellularLocation>
</comment>
<sequence length="369" mass="40953">MLKSVLMFKRCFSKLAPNIKESHKILAWSIHSYGDIDELQLAPKRIPIINDPDEVLIQVKAASLNPIDSFMLGGYGQKSFQVLRNNELEFPLTLGRDFSGIVISKGHRVGDKYQTGDEVYGFIPIHKQGSFSEVIVASKCHILPKPRHLSHEQSASLVYALMTAWSGLFLAGNLLLRQRKGLRVLVLGGSGGVGSAAIQLLKTQGCIVYTTCSSDAVDFVSALNPDLVFDRNNSNFNKDVELEGKYHVILDAANVGIHNIPNNWKYETYITLNSPLLINNDKYGLPGGLLKSAKDLFDANIKNICDGKTVRWGYFVPSSTGFQFVNDLICREKIRPVIQKEFDFKDLPCAMKTLQAGHARGKIVITQIT</sequence>
<gene>
    <name evidence="7" type="ORF">GWI33_004728</name>
</gene>
<evidence type="ECO:0000313" key="8">
    <source>
        <dbReference type="Proteomes" id="UP000625711"/>
    </source>
</evidence>
<dbReference type="FunFam" id="3.40.50.720:FF:000147">
    <property type="entry name" value="Reticulon-4-interacting protein 1 homolog, mitochondrial"/>
    <property type="match status" value="1"/>
</dbReference>
<dbReference type="SMART" id="SM00829">
    <property type="entry name" value="PKS_ER"/>
    <property type="match status" value="1"/>
</dbReference>
<dbReference type="InterPro" id="IPR011032">
    <property type="entry name" value="GroES-like_sf"/>
</dbReference>
<evidence type="ECO:0000256" key="3">
    <source>
        <dbReference type="ARBA" id="ARBA00022946"/>
    </source>
</evidence>
<dbReference type="PANTHER" id="PTHR11695:SF294">
    <property type="entry name" value="RETICULON-4-INTERACTING PROTEIN 1, MITOCHONDRIAL"/>
    <property type="match status" value="1"/>
</dbReference>
<organism evidence="7 8">
    <name type="scientific">Rhynchophorus ferrugineus</name>
    <name type="common">Red palm weevil</name>
    <name type="synonym">Curculio ferrugineus</name>
    <dbReference type="NCBI Taxonomy" id="354439"/>
    <lineage>
        <taxon>Eukaryota</taxon>
        <taxon>Metazoa</taxon>
        <taxon>Ecdysozoa</taxon>
        <taxon>Arthropoda</taxon>
        <taxon>Hexapoda</taxon>
        <taxon>Insecta</taxon>
        <taxon>Pterygota</taxon>
        <taxon>Neoptera</taxon>
        <taxon>Endopterygota</taxon>
        <taxon>Coleoptera</taxon>
        <taxon>Polyphaga</taxon>
        <taxon>Cucujiformia</taxon>
        <taxon>Curculionidae</taxon>
        <taxon>Dryophthorinae</taxon>
        <taxon>Rhynchophorus</taxon>
    </lineage>
</organism>
<evidence type="ECO:0000259" key="6">
    <source>
        <dbReference type="SMART" id="SM00829"/>
    </source>
</evidence>
<keyword evidence="4" id="KW-0560">Oxidoreductase</keyword>
<keyword evidence="3" id="KW-0809">Transit peptide</keyword>
<dbReference type="InterPro" id="IPR050700">
    <property type="entry name" value="YIM1/Zinc_Alcohol_DH_Fams"/>
</dbReference>
<dbReference type="Proteomes" id="UP000625711">
    <property type="component" value="Unassembled WGS sequence"/>
</dbReference>
<evidence type="ECO:0000256" key="2">
    <source>
        <dbReference type="ARBA" id="ARBA00010371"/>
    </source>
</evidence>
<evidence type="ECO:0000313" key="7">
    <source>
        <dbReference type="EMBL" id="KAF7281482.1"/>
    </source>
</evidence>
<dbReference type="InterPro" id="IPR013154">
    <property type="entry name" value="ADH-like_N"/>
</dbReference>
<dbReference type="InterPro" id="IPR020843">
    <property type="entry name" value="ER"/>
</dbReference>
<dbReference type="InterPro" id="IPR036291">
    <property type="entry name" value="NAD(P)-bd_dom_sf"/>
</dbReference>
<dbReference type="Gene3D" id="3.90.180.10">
    <property type="entry name" value="Medium-chain alcohol dehydrogenases, catalytic domain"/>
    <property type="match status" value="1"/>
</dbReference>
<dbReference type="EMBL" id="JAACXV010000239">
    <property type="protein sequence ID" value="KAF7281482.1"/>
    <property type="molecule type" value="Genomic_DNA"/>
</dbReference>
<dbReference type="AlphaFoldDB" id="A0A834ILZ3"/>